<protein>
    <submittedName>
        <fullName evidence="1">Uncharacterized protein</fullName>
    </submittedName>
</protein>
<dbReference type="Proteomes" id="UP000266723">
    <property type="component" value="Unassembled WGS sequence"/>
</dbReference>
<name>A0ABQ7D8A2_BRACR</name>
<dbReference type="EMBL" id="QGKV02000759">
    <property type="protein sequence ID" value="KAF3567714.1"/>
    <property type="molecule type" value="Genomic_DNA"/>
</dbReference>
<gene>
    <name evidence="1" type="ORF">DY000_02011883</name>
</gene>
<comment type="caution">
    <text evidence="1">The sequence shown here is derived from an EMBL/GenBank/DDBJ whole genome shotgun (WGS) entry which is preliminary data.</text>
</comment>
<reference evidence="1 2" key="1">
    <citation type="journal article" date="2020" name="BMC Genomics">
        <title>Intraspecific diversification of the crop wild relative Brassica cretica Lam. using demographic model selection.</title>
        <authorList>
            <person name="Kioukis A."/>
            <person name="Michalopoulou V.A."/>
            <person name="Briers L."/>
            <person name="Pirintsos S."/>
            <person name="Studholme D.J."/>
            <person name="Pavlidis P."/>
            <person name="Sarris P.F."/>
        </authorList>
    </citation>
    <scope>NUCLEOTIDE SEQUENCE [LARGE SCALE GENOMIC DNA]</scope>
    <source>
        <strain evidence="2">cv. PFS-1207/04</strain>
    </source>
</reference>
<accession>A0ABQ7D8A2</accession>
<evidence type="ECO:0000313" key="1">
    <source>
        <dbReference type="EMBL" id="KAF3567714.1"/>
    </source>
</evidence>
<sequence length="84" mass="10031">MNWTKLLSWIKEPASGNVSILKKIATQSTLYPIWRQRNNILHNLVLIPPNTVFRIIDREVRNILLGRRDRRKYNTLLSSWLQFT</sequence>
<organism evidence="1 2">
    <name type="scientific">Brassica cretica</name>
    <name type="common">Mustard</name>
    <dbReference type="NCBI Taxonomy" id="69181"/>
    <lineage>
        <taxon>Eukaryota</taxon>
        <taxon>Viridiplantae</taxon>
        <taxon>Streptophyta</taxon>
        <taxon>Embryophyta</taxon>
        <taxon>Tracheophyta</taxon>
        <taxon>Spermatophyta</taxon>
        <taxon>Magnoliopsida</taxon>
        <taxon>eudicotyledons</taxon>
        <taxon>Gunneridae</taxon>
        <taxon>Pentapetalae</taxon>
        <taxon>rosids</taxon>
        <taxon>malvids</taxon>
        <taxon>Brassicales</taxon>
        <taxon>Brassicaceae</taxon>
        <taxon>Brassiceae</taxon>
        <taxon>Brassica</taxon>
    </lineage>
</organism>
<keyword evidence="2" id="KW-1185">Reference proteome</keyword>
<proteinExistence type="predicted"/>
<evidence type="ECO:0000313" key="2">
    <source>
        <dbReference type="Proteomes" id="UP000266723"/>
    </source>
</evidence>